<proteinExistence type="predicted"/>
<dbReference type="AlphaFoldDB" id="A0A9X0D213"/>
<name>A0A9X0D213_9CNID</name>
<sequence length="113" mass="13860">MVSQVVFRPPEQNKIFNTSFVEERRYPWVFREQAPKKTDETRKHLGRRPKITVPAPVKRYRQLRRNARERERQGRLNSAFDVLRGVYPRLFIRERHQKANSPRLKHLDWQRII</sequence>
<protein>
    <recommendedName>
        <fullName evidence="1">BHLH domain-containing protein</fullName>
    </recommendedName>
</protein>
<keyword evidence="3" id="KW-1185">Reference proteome</keyword>
<evidence type="ECO:0000313" key="2">
    <source>
        <dbReference type="EMBL" id="KAJ7384297.1"/>
    </source>
</evidence>
<dbReference type="InterPro" id="IPR036638">
    <property type="entry name" value="HLH_DNA-bd_sf"/>
</dbReference>
<accession>A0A9X0D213</accession>
<dbReference type="SUPFAM" id="SSF47459">
    <property type="entry name" value="HLH, helix-loop-helix DNA-binding domain"/>
    <property type="match status" value="1"/>
</dbReference>
<evidence type="ECO:0000313" key="3">
    <source>
        <dbReference type="Proteomes" id="UP001163046"/>
    </source>
</evidence>
<evidence type="ECO:0000259" key="1">
    <source>
        <dbReference type="Pfam" id="PF00010"/>
    </source>
</evidence>
<dbReference type="InterPro" id="IPR011598">
    <property type="entry name" value="bHLH_dom"/>
</dbReference>
<dbReference type="EMBL" id="MU825889">
    <property type="protein sequence ID" value="KAJ7384297.1"/>
    <property type="molecule type" value="Genomic_DNA"/>
</dbReference>
<dbReference type="Gene3D" id="4.10.280.10">
    <property type="entry name" value="Helix-loop-helix DNA-binding domain"/>
    <property type="match status" value="1"/>
</dbReference>
<dbReference type="OrthoDB" id="6022561at2759"/>
<dbReference type="GO" id="GO:0046983">
    <property type="term" value="F:protein dimerization activity"/>
    <property type="evidence" value="ECO:0007669"/>
    <property type="project" value="InterPro"/>
</dbReference>
<reference evidence="2" key="1">
    <citation type="submission" date="2023-01" db="EMBL/GenBank/DDBJ databases">
        <title>Genome assembly of the deep-sea coral Lophelia pertusa.</title>
        <authorList>
            <person name="Herrera S."/>
            <person name="Cordes E."/>
        </authorList>
    </citation>
    <scope>NUCLEOTIDE SEQUENCE</scope>
    <source>
        <strain evidence="2">USNM1676648</strain>
        <tissue evidence="2">Polyp</tissue>
    </source>
</reference>
<dbReference type="Pfam" id="PF00010">
    <property type="entry name" value="HLH"/>
    <property type="match status" value="1"/>
</dbReference>
<comment type="caution">
    <text evidence="2">The sequence shown here is derived from an EMBL/GenBank/DDBJ whole genome shotgun (WGS) entry which is preliminary data.</text>
</comment>
<dbReference type="Proteomes" id="UP001163046">
    <property type="component" value="Unassembled WGS sequence"/>
</dbReference>
<organism evidence="2 3">
    <name type="scientific">Desmophyllum pertusum</name>
    <dbReference type="NCBI Taxonomy" id="174260"/>
    <lineage>
        <taxon>Eukaryota</taxon>
        <taxon>Metazoa</taxon>
        <taxon>Cnidaria</taxon>
        <taxon>Anthozoa</taxon>
        <taxon>Hexacorallia</taxon>
        <taxon>Scleractinia</taxon>
        <taxon>Caryophylliina</taxon>
        <taxon>Caryophylliidae</taxon>
        <taxon>Desmophyllum</taxon>
    </lineage>
</organism>
<feature type="domain" description="BHLH" evidence="1">
    <location>
        <begin position="62"/>
        <end position="99"/>
    </location>
</feature>
<gene>
    <name evidence="2" type="ORF">OS493_022934</name>
</gene>